<dbReference type="AlphaFoldDB" id="A0A1H2L182"/>
<accession>A0A1H2L182</accession>
<dbReference type="InterPro" id="IPR017850">
    <property type="entry name" value="Alkaline_phosphatase_core_sf"/>
</dbReference>
<evidence type="ECO:0000313" key="1">
    <source>
        <dbReference type="EMBL" id="SDU74378.1"/>
    </source>
</evidence>
<evidence type="ECO:0000313" key="2">
    <source>
        <dbReference type="Proteomes" id="UP000182977"/>
    </source>
</evidence>
<dbReference type="Pfam" id="PF01663">
    <property type="entry name" value="Phosphodiest"/>
    <property type="match status" value="1"/>
</dbReference>
<keyword evidence="2" id="KW-1185">Reference proteome</keyword>
<dbReference type="EMBL" id="LT629791">
    <property type="protein sequence ID" value="SDU74378.1"/>
    <property type="molecule type" value="Genomic_DNA"/>
</dbReference>
<dbReference type="SUPFAM" id="SSF53649">
    <property type="entry name" value="Alkaline phosphatase-like"/>
    <property type="match status" value="1"/>
</dbReference>
<dbReference type="Proteomes" id="UP000182977">
    <property type="component" value="Chromosome I"/>
</dbReference>
<name>A0A1H2L182_9ACTN</name>
<dbReference type="PANTHER" id="PTHR10151">
    <property type="entry name" value="ECTONUCLEOTIDE PYROPHOSPHATASE/PHOSPHODIESTERASE"/>
    <property type="match status" value="1"/>
</dbReference>
<proteinExistence type="predicted"/>
<dbReference type="Gene3D" id="3.40.720.10">
    <property type="entry name" value="Alkaline Phosphatase, subunit A"/>
    <property type="match status" value="1"/>
</dbReference>
<sequence>MPLLPRYGEAALADLLPSVLAALGVPGELDVLGLPPARRYCVLLVDALGWNLLRAHPAQAPFLTSLTGRAITAGTPTTTATSLASLGTGLPPGKHGIVGYTSRVPGGDGLFNALKWDPPLDPSTYQPYPSLFDRAVRAGIATTVIGQSSFRDTGLTRAAMGGPFRAANTYGQRVAAAVEGSSGAAPSLVYVYDGDLDYTGHQHGCRSAAWRYQLAMVDRFAEQLYDELPAGTVLLVTADHGMVDVEPDRRVDVDDVPALREGVALVAGEARFRHVYGVPGAAAGDIAAAWRSVLGERAAVLTRTEAVGAGWFGAVESRVTERLGDVVVSVHGDCAVERRSVFPVETRLRGLHGALSEDELLVPLLAGEA</sequence>
<dbReference type="RefSeq" id="WP_046770093.1">
    <property type="nucleotide sequence ID" value="NZ_LBMC01000018.1"/>
</dbReference>
<reference evidence="2" key="1">
    <citation type="submission" date="2016-10" db="EMBL/GenBank/DDBJ databases">
        <authorList>
            <person name="Varghese N."/>
            <person name="Submissions S."/>
        </authorList>
    </citation>
    <scope>NUCLEOTIDE SEQUENCE [LARGE SCALE GENOMIC DNA]</scope>
    <source>
        <strain evidence="2">DSM 45079</strain>
    </source>
</reference>
<protein>
    <submittedName>
        <fullName evidence="1">Type I phosphodiesterase / nucleotide pyrophosphatase</fullName>
    </submittedName>
</protein>
<dbReference type="OrthoDB" id="9779267at2"/>
<dbReference type="InterPro" id="IPR002591">
    <property type="entry name" value="Phosphodiest/P_Trfase"/>
</dbReference>
<dbReference type="GO" id="GO:0016787">
    <property type="term" value="F:hydrolase activity"/>
    <property type="evidence" value="ECO:0007669"/>
    <property type="project" value="UniProtKB-ARBA"/>
</dbReference>
<gene>
    <name evidence="1" type="ORF">SAMN04488563_4731</name>
</gene>
<dbReference type="PANTHER" id="PTHR10151:SF120">
    <property type="entry name" value="BIS(5'-ADENOSYL)-TRIPHOSPHATASE"/>
    <property type="match status" value="1"/>
</dbReference>
<dbReference type="STRING" id="419479.SAMN04488563_4731"/>
<organism evidence="1 2">
    <name type="scientific">Jiangella alkaliphila</name>
    <dbReference type="NCBI Taxonomy" id="419479"/>
    <lineage>
        <taxon>Bacteria</taxon>
        <taxon>Bacillati</taxon>
        <taxon>Actinomycetota</taxon>
        <taxon>Actinomycetes</taxon>
        <taxon>Jiangellales</taxon>
        <taxon>Jiangellaceae</taxon>
        <taxon>Jiangella</taxon>
    </lineage>
</organism>